<feature type="non-terminal residue" evidence="1">
    <location>
        <position position="79"/>
    </location>
</feature>
<name>A0AAD2VUT3_PRORE</name>
<accession>A0AAD2VUT3</accession>
<dbReference type="GO" id="GO:0005524">
    <property type="term" value="F:ATP binding"/>
    <property type="evidence" value="ECO:0007669"/>
    <property type="project" value="UniProtKB-KW"/>
</dbReference>
<proteinExistence type="predicted"/>
<reference evidence="1" key="1">
    <citation type="submission" date="2023-10" db="EMBL/GenBank/DDBJ databases">
        <authorList>
            <consortium name="Clinical and Environmental Microbiology Branch: Whole genome sequencing antimicrobial resistance pathogens in the healthcare setting"/>
        </authorList>
    </citation>
    <scope>NUCLEOTIDE SEQUENCE</scope>
    <source>
        <strain evidence="1">2020QW-00022</strain>
    </source>
</reference>
<comment type="caution">
    <text evidence="1">The sequence shown here is derived from an EMBL/GenBank/DDBJ whole genome shotgun (WGS) entry which is preliminary data.</text>
</comment>
<dbReference type="AlphaFoldDB" id="A0AAD2VUT3"/>
<dbReference type="EMBL" id="ABEXCJ050000026">
    <property type="protein sequence ID" value="EMR4592006.1"/>
    <property type="molecule type" value="Genomic_DNA"/>
</dbReference>
<gene>
    <name evidence="2" type="ORF">M0K77_004396</name>
    <name evidence="1" type="ORF">M0K77_RS21980</name>
</gene>
<evidence type="ECO:0000313" key="2">
    <source>
        <dbReference type="EMBL" id="EMR4592006.1"/>
    </source>
</evidence>
<keyword evidence="1" id="KW-0067">ATP-binding</keyword>
<organism evidence="1">
    <name type="scientific">Providencia rettgeri</name>
    <dbReference type="NCBI Taxonomy" id="587"/>
    <lineage>
        <taxon>Bacteria</taxon>
        <taxon>Pseudomonadati</taxon>
        <taxon>Pseudomonadota</taxon>
        <taxon>Gammaproteobacteria</taxon>
        <taxon>Enterobacterales</taxon>
        <taxon>Morganellaceae</taxon>
        <taxon>Providencia</taxon>
    </lineage>
</organism>
<dbReference type="EMBL" id="ABEXCJ040000026">
    <property type="protein sequence ID" value="ELR5219819.1"/>
    <property type="molecule type" value="Genomic_DNA"/>
</dbReference>
<keyword evidence="1" id="KW-0547">Nucleotide-binding</keyword>
<sequence length="79" mass="9204">MNRAAAVYQRAILPEHCGNPLIEALPPKLCDSELAEKLSYYPSCHYEETQLDPLERVEYVSRLRELRQPLPVYLEVFRA</sequence>
<protein>
    <submittedName>
        <fullName evidence="1">ATP-binding protein</fullName>
    </submittedName>
</protein>
<evidence type="ECO:0000313" key="1">
    <source>
        <dbReference type="EMBL" id="ELR5219819.1"/>
    </source>
</evidence>